<evidence type="ECO:0000256" key="2">
    <source>
        <dbReference type="ARBA" id="ARBA00022801"/>
    </source>
</evidence>
<dbReference type="EC" id="3.1.2.-" evidence="4"/>
<dbReference type="SUPFAM" id="SSF54637">
    <property type="entry name" value="Thioesterase/thiol ester dehydrase-isomerase"/>
    <property type="match status" value="1"/>
</dbReference>
<comment type="similarity">
    <text evidence="1">Belongs to the thioesterase PaaI family.</text>
</comment>
<organism evidence="4 5">
    <name type="scientific">Enhygromyxa salina</name>
    <dbReference type="NCBI Taxonomy" id="215803"/>
    <lineage>
        <taxon>Bacteria</taxon>
        <taxon>Pseudomonadati</taxon>
        <taxon>Myxococcota</taxon>
        <taxon>Polyangia</taxon>
        <taxon>Nannocystales</taxon>
        <taxon>Nannocystaceae</taxon>
        <taxon>Enhygromyxa</taxon>
    </lineage>
</organism>
<dbReference type="AlphaFoldDB" id="A0A2S9XT90"/>
<evidence type="ECO:0000256" key="1">
    <source>
        <dbReference type="ARBA" id="ARBA00008324"/>
    </source>
</evidence>
<comment type="caution">
    <text evidence="4">The sequence shown here is derived from an EMBL/GenBank/DDBJ whole genome shotgun (WGS) entry which is preliminary data.</text>
</comment>
<dbReference type="CDD" id="cd03443">
    <property type="entry name" value="PaaI_thioesterase"/>
    <property type="match status" value="1"/>
</dbReference>
<proteinExistence type="inferred from homology"/>
<accession>A0A2S9XT90</accession>
<evidence type="ECO:0000313" key="5">
    <source>
        <dbReference type="Proteomes" id="UP000238823"/>
    </source>
</evidence>
<feature type="domain" description="Thioesterase" evidence="3">
    <location>
        <begin position="76"/>
        <end position="151"/>
    </location>
</feature>
<reference evidence="4 5" key="1">
    <citation type="submission" date="2018-03" db="EMBL/GenBank/DDBJ databases">
        <title>Draft Genome Sequences of the Obligatory Marine Myxobacteria Enhygromyxa salina SWB007.</title>
        <authorList>
            <person name="Poehlein A."/>
            <person name="Moghaddam J.A."/>
            <person name="Harms H."/>
            <person name="Alanjari M."/>
            <person name="Koenig G.M."/>
            <person name="Daniel R."/>
            <person name="Schaeberle T.F."/>
        </authorList>
    </citation>
    <scope>NUCLEOTIDE SEQUENCE [LARGE SCALE GENOMIC DNA]</scope>
    <source>
        <strain evidence="4 5">SWB007</strain>
    </source>
</reference>
<dbReference type="PANTHER" id="PTHR43240">
    <property type="entry name" value="1,4-DIHYDROXY-2-NAPHTHOYL-COA THIOESTERASE 1"/>
    <property type="match status" value="1"/>
</dbReference>
<sequence>MRFAGLERHALGVVRAANRTKLRVVTERPLLPESAVDDLNAIRGGFNELIGLRFVSASYDEVVAELELGPTHQQPYGLVHGGVYSSMVETLASVGAALNLEAFGRHTVGLDNHTSFLRAVRSGTLIGRARPLARGRRTQVWEVNITHDGELVATGRVRLLGIERGTAVAGEVVTVTSGNGAVPQPE</sequence>
<dbReference type="Pfam" id="PF03061">
    <property type="entry name" value="4HBT"/>
    <property type="match status" value="1"/>
</dbReference>
<protein>
    <submittedName>
        <fullName evidence="4">Putative esterase</fullName>
        <ecNumber evidence="4">3.1.2.-</ecNumber>
    </submittedName>
</protein>
<dbReference type="EMBL" id="PVNL01000135">
    <property type="protein sequence ID" value="PRP96086.1"/>
    <property type="molecule type" value="Genomic_DNA"/>
</dbReference>
<dbReference type="PANTHER" id="PTHR43240:SF5">
    <property type="entry name" value="1,4-DIHYDROXY-2-NAPHTHOYL-COA THIOESTERASE 1"/>
    <property type="match status" value="1"/>
</dbReference>
<dbReference type="GO" id="GO:0005829">
    <property type="term" value="C:cytosol"/>
    <property type="evidence" value="ECO:0007669"/>
    <property type="project" value="TreeGrafter"/>
</dbReference>
<name>A0A2S9XT90_9BACT</name>
<dbReference type="InterPro" id="IPR003736">
    <property type="entry name" value="PAAI_dom"/>
</dbReference>
<evidence type="ECO:0000313" key="4">
    <source>
        <dbReference type="EMBL" id="PRP96086.1"/>
    </source>
</evidence>
<evidence type="ECO:0000259" key="3">
    <source>
        <dbReference type="Pfam" id="PF03061"/>
    </source>
</evidence>
<dbReference type="InterPro" id="IPR006683">
    <property type="entry name" value="Thioestr_dom"/>
</dbReference>
<dbReference type="Proteomes" id="UP000238823">
    <property type="component" value="Unassembled WGS sequence"/>
</dbReference>
<gene>
    <name evidence="4" type="ORF">ENSA7_69000</name>
</gene>
<dbReference type="Gene3D" id="3.10.129.10">
    <property type="entry name" value="Hotdog Thioesterase"/>
    <property type="match status" value="1"/>
</dbReference>
<dbReference type="InterPro" id="IPR029069">
    <property type="entry name" value="HotDog_dom_sf"/>
</dbReference>
<keyword evidence="2 4" id="KW-0378">Hydrolase</keyword>
<dbReference type="NCBIfam" id="TIGR00369">
    <property type="entry name" value="unchar_dom_1"/>
    <property type="match status" value="1"/>
</dbReference>
<dbReference type="GO" id="GO:0061522">
    <property type="term" value="F:1,4-dihydroxy-2-naphthoyl-CoA thioesterase activity"/>
    <property type="evidence" value="ECO:0007669"/>
    <property type="project" value="TreeGrafter"/>
</dbReference>